<keyword evidence="3" id="KW-0472">Membrane</keyword>
<comment type="subcellular location">
    <subcellularLocation>
        <location evidence="1">Membrane</location>
        <topology evidence="1">Lipid-anchor</topology>
    </subcellularLocation>
</comment>
<comment type="similarity">
    <text evidence="6">Belongs to the nlpA lipoprotein family.</text>
</comment>
<name>Q7M814_WOLSU</name>
<dbReference type="GO" id="GO:0016020">
    <property type="term" value="C:membrane"/>
    <property type="evidence" value="ECO:0007669"/>
    <property type="project" value="UniProtKB-SubCell"/>
</dbReference>
<dbReference type="SUPFAM" id="SSF53850">
    <property type="entry name" value="Periplasmic binding protein-like II"/>
    <property type="match status" value="1"/>
</dbReference>
<gene>
    <name evidence="8" type="ordered locus">WS1945</name>
</gene>
<dbReference type="KEGG" id="wsu:WS1945"/>
<dbReference type="Gene3D" id="3.40.190.10">
    <property type="entry name" value="Periplasmic binding protein-like II"/>
    <property type="match status" value="2"/>
</dbReference>
<evidence type="ECO:0000256" key="5">
    <source>
        <dbReference type="ARBA" id="ARBA00023288"/>
    </source>
</evidence>
<reference evidence="8 9" key="1">
    <citation type="journal article" date="2003" name="Proc. Natl. Acad. Sci. U.S.A.">
        <title>Complete genome sequence and analysis of Wolinella succinogenes.</title>
        <authorList>
            <person name="Baar C."/>
            <person name="Eppinger M."/>
            <person name="Raddatz G."/>
            <person name="Simon JM."/>
            <person name="Lanz C."/>
            <person name="Klimmek O."/>
            <person name="Nandakumar R."/>
            <person name="Gross R."/>
            <person name="Rosinus A."/>
            <person name="Keller H."/>
            <person name="Jagtap P."/>
            <person name="Linke B."/>
            <person name="Meyer F."/>
            <person name="Lederer H."/>
            <person name="Schuster S.C."/>
        </authorList>
    </citation>
    <scope>NUCLEOTIDE SEQUENCE [LARGE SCALE GENOMIC DNA]</scope>
    <source>
        <strain evidence="9">ATCC 29543 / DSM 1740 / CCUG 13145 / JCM 31913 / LMG 7466 / NCTC 11488 / FDC 602W</strain>
    </source>
</reference>
<dbReference type="AlphaFoldDB" id="Q7M814"/>
<dbReference type="eggNOG" id="COG1464">
    <property type="taxonomic scope" value="Bacteria"/>
</dbReference>
<feature type="lipid moiety-binding region" description="S-diacylglycerol cysteine" evidence="7">
    <location>
        <position position="22"/>
    </location>
</feature>
<dbReference type="Proteomes" id="UP000000422">
    <property type="component" value="Chromosome"/>
</dbReference>
<evidence type="ECO:0000313" key="8">
    <source>
        <dbReference type="EMBL" id="CAE10951.1"/>
    </source>
</evidence>
<evidence type="ECO:0000256" key="1">
    <source>
        <dbReference type="ARBA" id="ARBA00004635"/>
    </source>
</evidence>
<dbReference type="STRING" id="273121.WS1945"/>
<evidence type="ECO:0000256" key="2">
    <source>
        <dbReference type="ARBA" id="ARBA00022729"/>
    </source>
</evidence>
<keyword evidence="4" id="KW-0564">Palmitate</keyword>
<dbReference type="EMBL" id="BX571662">
    <property type="protein sequence ID" value="CAE10951.1"/>
    <property type="molecule type" value="Genomic_DNA"/>
</dbReference>
<sequence>MRNHKPLLSALFLGSLLLFSGCSEGKKEEASKSPEVQSKPLKLVVGATPEPHATILAQVVAPLKEKGITLEVKEFTDYVTPNMSLEDGSLDANFFQHAPYLDQFNKEKGTHLLSIGNVHLEPMGIYSSKITKLEELKEGDSVAIPNDPTNGSRALRILEKEGLIKLASKPLLSALDVVENPKKLQFKELDAPQLTRTLGEVAIAVINTNYALMANLNPLKNALALESKDSPYANILVVKSGKENDERIKALVQALQSESIKSFILEKYQGAILPAF</sequence>
<keyword evidence="9" id="KW-1185">Reference proteome</keyword>
<accession>Q7M814</accession>
<dbReference type="PIRSF" id="PIRSF002854">
    <property type="entry name" value="MetQ"/>
    <property type="match status" value="1"/>
</dbReference>
<dbReference type="PROSITE" id="PS51257">
    <property type="entry name" value="PROKAR_LIPOPROTEIN"/>
    <property type="match status" value="1"/>
</dbReference>
<dbReference type="HOGENOM" id="CLU_067080_0_0_7"/>
<evidence type="ECO:0000256" key="7">
    <source>
        <dbReference type="PIRSR" id="PIRSR002854-1"/>
    </source>
</evidence>
<keyword evidence="5 6" id="KW-0449">Lipoprotein</keyword>
<evidence type="ECO:0000256" key="6">
    <source>
        <dbReference type="PIRNR" id="PIRNR002854"/>
    </source>
</evidence>
<dbReference type="CDD" id="cd13597">
    <property type="entry name" value="PBP2_lipoprotein_Tp32"/>
    <property type="match status" value="1"/>
</dbReference>
<dbReference type="Pfam" id="PF03180">
    <property type="entry name" value="Lipoprotein_9"/>
    <property type="match status" value="1"/>
</dbReference>
<dbReference type="PANTHER" id="PTHR30429">
    <property type="entry name" value="D-METHIONINE-BINDING LIPOPROTEIN METQ"/>
    <property type="match status" value="1"/>
</dbReference>
<evidence type="ECO:0000256" key="4">
    <source>
        <dbReference type="ARBA" id="ARBA00023139"/>
    </source>
</evidence>
<evidence type="ECO:0000313" key="9">
    <source>
        <dbReference type="Proteomes" id="UP000000422"/>
    </source>
</evidence>
<proteinExistence type="inferred from homology"/>
<dbReference type="RefSeq" id="WP_011139734.1">
    <property type="nucleotide sequence ID" value="NC_005090.1"/>
</dbReference>
<dbReference type="PANTHER" id="PTHR30429:SF0">
    <property type="entry name" value="METHIONINE-BINDING LIPOPROTEIN METQ"/>
    <property type="match status" value="1"/>
</dbReference>
<dbReference type="InterPro" id="IPR004872">
    <property type="entry name" value="Lipoprotein_NlpA"/>
</dbReference>
<keyword evidence="2" id="KW-0732">Signal</keyword>
<organism evidence="9">
    <name type="scientific">Wolinella succinogenes (strain ATCC 29543 / DSM 1740 / CCUG 13145 / JCM 31913 / LMG 7466 / NCTC 11488 / FDC 602W)</name>
    <name type="common">Vibrio succinogenes</name>
    <dbReference type="NCBI Taxonomy" id="273121"/>
    <lineage>
        <taxon>Bacteria</taxon>
        <taxon>Pseudomonadati</taxon>
        <taxon>Campylobacterota</taxon>
        <taxon>Epsilonproteobacteria</taxon>
        <taxon>Campylobacterales</taxon>
        <taxon>Helicobacteraceae</taxon>
        <taxon>Wolinella</taxon>
    </lineage>
</organism>
<evidence type="ECO:0000256" key="3">
    <source>
        <dbReference type="ARBA" id="ARBA00023136"/>
    </source>
</evidence>
<protein>
    <recommendedName>
        <fullName evidence="6">Lipoprotein</fullName>
    </recommendedName>
</protein>